<evidence type="ECO:0000259" key="3">
    <source>
        <dbReference type="PROSITE" id="PS51201"/>
    </source>
</evidence>
<dbReference type="PANTHER" id="PTHR43833:SF9">
    <property type="entry name" value="POTASSIUM CHANNEL PROTEIN YUGO-RELATED"/>
    <property type="match status" value="1"/>
</dbReference>
<organism evidence="4 5">
    <name type="scientific">Cohnella hashimotonis</name>
    <dbReference type="NCBI Taxonomy" id="2826895"/>
    <lineage>
        <taxon>Bacteria</taxon>
        <taxon>Bacillati</taxon>
        <taxon>Bacillota</taxon>
        <taxon>Bacilli</taxon>
        <taxon>Bacillales</taxon>
        <taxon>Paenibacillaceae</taxon>
        <taxon>Cohnella</taxon>
    </lineage>
</organism>
<dbReference type="SUPFAM" id="SSF81324">
    <property type="entry name" value="Voltage-gated potassium channels"/>
    <property type="match status" value="1"/>
</dbReference>
<accession>A0ABT6TJE6</accession>
<evidence type="ECO:0000313" key="4">
    <source>
        <dbReference type="EMBL" id="MDI4645972.1"/>
    </source>
</evidence>
<dbReference type="Gene3D" id="1.10.287.70">
    <property type="match status" value="1"/>
</dbReference>
<comment type="caution">
    <text evidence="4">The sequence shown here is derived from an EMBL/GenBank/DDBJ whole genome shotgun (WGS) entry which is preliminary data.</text>
</comment>
<dbReference type="Gene3D" id="3.40.50.720">
    <property type="entry name" value="NAD(P)-binding Rossmann-like Domain"/>
    <property type="match status" value="1"/>
</dbReference>
<dbReference type="SUPFAM" id="SSF51735">
    <property type="entry name" value="NAD(P)-binding Rossmann-fold domains"/>
    <property type="match status" value="1"/>
</dbReference>
<sequence length="347" mass="38787">MHFFLRLLIRTMHFKNASIVTAALAFILVSATLAYVIEPDTYQNWFNALYWVLTTMSTVGYGDYYAKSAAGKLLTIFLYIFGIGLLSILIGKVIDSVASIQRQREAGQLSYPGKDHFIVVNWSKKAQYAVDEILATLPDAEIVLVDESDRHPQQHRRNVHFISGDPSAEETLEQANLRSARAAIIFADSRIDEAALADGKSLLIASSIERLAPEVHTTVEIVQEKNIQNFRYINVNEFVLSYDAISRLAVRAALQEGNAEIFSQLLSREHGDEIYEVPVERTWHTYGDAFQALLSRGATLISDRGDLGVNRKLGLPIPPEARLYILADEATYRAIKETASDKGPLKK</sequence>
<dbReference type="InterPro" id="IPR036291">
    <property type="entry name" value="NAD(P)-bd_dom_sf"/>
</dbReference>
<dbReference type="RefSeq" id="WP_282908868.1">
    <property type="nucleotide sequence ID" value="NZ_JAGRPV010000001.1"/>
</dbReference>
<evidence type="ECO:0000256" key="2">
    <source>
        <dbReference type="SAM" id="Phobius"/>
    </source>
</evidence>
<comment type="subcellular location">
    <subcellularLocation>
        <location evidence="1">Cell membrane</location>
        <topology evidence="1">Multi-pass membrane protein</topology>
    </subcellularLocation>
</comment>
<dbReference type="PANTHER" id="PTHR43833">
    <property type="entry name" value="POTASSIUM CHANNEL PROTEIN 2-RELATED-RELATED"/>
    <property type="match status" value="1"/>
</dbReference>
<feature type="domain" description="RCK N-terminal" evidence="3">
    <location>
        <begin position="114"/>
        <end position="240"/>
    </location>
</feature>
<dbReference type="InterPro" id="IPR013099">
    <property type="entry name" value="K_chnl_dom"/>
</dbReference>
<proteinExistence type="predicted"/>
<name>A0ABT6TJE6_9BACL</name>
<protein>
    <submittedName>
        <fullName evidence="4">Ion channel</fullName>
    </submittedName>
</protein>
<evidence type="ECO:0000256" key="1">
    <source>
        <dbReference type="ARBA" id="ARBA00004651"/>
    </source>
</evidence>
<dbReference type="Proteomes" id="UP001161691">
    <property type="component" value="Unassembled WGS sequence"/>
</dbReference>
<gene>
    <name evidence="4" type="ORF">KB449_13430</name>
</gene>
<reference evidence="4" key="1">
    <citation type="submission" date="2023-04" db="EMBL/GenBank/DDBJ databases">
        <title>Comparative genomic analysis of Cohnella hashimotonis sp. nov., isolated from the International Space Station.</title>
        <authorList>
            <person name="Venkateswaran K."/>
            <person name="Simpson A."/>
        </authorList>
    </citation>
    <scope>NUCLEOTIDE SEQUENCE</scope>
    <source>
        <strain evidence="4">F6_2S_P_1</strain>
    </source>
</reference>
<dbReference type="Pfam" id="PF02254">
    <property type="entry name" value="TrkA_N"/>
    <property type="match status" value="1"/>
</dbReference>
<keyword evidence="2" id="KW-1133">Transmembrane helix</keyword>
<keyword evidence="5" id="KW-1185">Reference proteome</keyword>
<keyword evidence="2" id="KW-0812">Transmembrane</keyword>
<dbReference type="Pfam" id="PF07885">
    <property type="entry name" value="Ion_trans_2"/>
    <property type="match status" value="1"/>
</dbReference>
<dbReference type="EMBL" id="JAGRPV010000001">
    <property type="protein sequence ID" value="MDI4645972.1"/>
    <property type="molecule type" value="Genomic_DNA"/>
</dbReference>
<feature type="transmembrane region" description="Helical" evidence="2">
    <location>
        <begin position="44"/>
        <end position="61"/>
    </location>
</feature>
<evidence type="ECO:0000313" key="5">
    <source>
        <dbReference type="Proteomes" id="UP001161691"/>
    </source>
</evidence>
<dbReference type="PROSITE" id="PS51201">
    <property type="entry name" value="RCK_N"/>
    <property type="match status" value="1"/>
</dbReference>
<dbReference type="InterPro" id="IPR003148">
    <property type="entry name" value="RCK_N"/>
</dbReference>
<keyword evidence="2" id="KW-0472">Membrane</keyword>
<dbReference type="InterPro" id="IPR050721">
    <property type="entry name" value="Trk_Ktr_HKT_K-transport"/>
</dbReference>
<feature type="transmembrane region" description="Helical" evidence="2">
    <location>
        <begin position="73"/>
        <end position="94"/>
    </location>
</feature>